<feature type="domain" description="Transposase IS66 central" evidence="1">
    <location>
        <begin position="6"/>
        <end position="151"/>
    </location>
</feature>
<dbReference type="Pfam" id="PF03050">
    <property type="entry name" value="DDE_Tnp_IS66"/>
    <property type="match status" value="1"/>
</dbReference>
<keyword evidence="3" id="KW-1185">Reference proteome</keyword>
<accession>A0A1L4CYJ6</accession>
<dbReference type="Proteomes" id="UP000184731">
    <property type="component" value="Chromosome"/>
</dbReference>
<protein>
    <recommendedName>
        <fullName evidence="1">Transposase IS66 central domain-containing protein</fullName>
    </recommendedName>
</protein>
<reference evidence="2 3" key="1">
    <citation type="submission" date="2016-10" db="EMBL/GenBank/DDBJ databases">
        <title>Silvanigrella aquatica sp. nov., isolated from a freshwater lake located in the Black Forest, Germany, description of Silvanigrellaceae fam. nov., Silvanigrellales ord. nov., reclassification of the order Bdellovibrionales in the class Oligoflexia, reclassification of the families Bacteriovoracaceae and Halobacteriovoraceae in the new order Bacteriovoracales ord. nov., and reclassification of the family Pseudobacteriovoracaceae in the order Oligoflexiales.</title>
        <authorList>
            <person name="Hahn M.W."/>
            <person name="Schmidt J."/>
            <person name="Koll U."/>
            <person name="Rohde M."/>
            <person name="Verbag S."/>
            <person name="Pitt A."/>
            <person name="Nakai R."/>
            <person name="Naganuma T."/>
            <person name="Lang E."/>
        </authorList>
    </citation>
    <scope>NUCLEOTIDE SEQUENCE [LARGE SCALE GENOMIC DNA]</scope>
    <source>
        <strain evidence="2 3">MWH-Nonnen-W8red</strain>
    </source>
</reference>
<gene>
    <name evidence="2" type="ORF">AXG55_03530</name>
</gene>
<sequence>MSTATRTKNITALFPEGKIVIMTDALSASTKNVDENKADFSLCNVHARRNFYDLKEYYTEKIDKILLLYRDIFLNKKHNPTERLLFHKKYSLPLMEKILHICQSELTEKFVEPNSVLAKAYKYIIRHFKKLCAFCEIKNAPLENNLSERMLSSNMDSTLLN</sequence>
<organism evidence="2 3">
    <name type="scientific">Silvanigrella aquatica</name>
    <dbReference type="NCBI Taxonomy" id="1915309"/>
    <lineage>
        <taxon>Bacteria</taxon>
        <taxon>Pseudomonadati</taxon>
        <taxon>Bdellovibrionota</taxon>
        <taxon>Oligoflexia</taxon>
        <taxon>Silvanigrellales</taxon>
        <taxon>Silvanigrellaceae</taxon>
        <taxon>Silvanigrella</taxon>
    </lineage>
</organism>
<evidence type="ECO:0000259" key="1">
    <source>
        <dbReference type="Pfam" id="PF03050"/>
    </source>
</evidence>
<dbReference type="AlphaFoldDB" id="A0A1L4CYJ6"/>
<evidence type="ECO:0000313" key="3">
    <source>
        <dbReference type="Proteomes" id="UP000184731"/>
    </source>
</evidence>
<dbReference type="RefSeq" id="WP_148696748.1">
    <property type="nucleotide sequence ID" value="NZ_CP017834.1"/>
</dbReference>
<dbReference type="InterPro" id="IPR004291">
    <property type="entry name" value="Transposase_IS66_central"/>
</dbReference>
<dbReference type="EMBL" id="CP017834">
    <property type="protein sequence ID" value="APJ03033.1"/>
    <property type="molecule type" value="Genomic_DNA"/>
</dbReference>
<dbReference type="KEGG" id="saqi:AXG55_03530"/>
<proteinExistence type="predicted"/>
<name>A0A1L4CYJ6_9BACT</name>
<evidence type="ECO:0000313" key="2">
    <source>
        <dbReference type="EMBL" id="APJ03033.1"/>
    </source>
</evidence>